<sequence length="876" mass="95986">MTSPFSRFDSPPPEFRPAVFWFWNRIPGEHEIRRGLAAMKQAGIGTFMIQARLSLPLRDYLSPPFLDACRIAFVEAARIGLEAVIYDEYAWMSGHGGGRTVAGADDLRERHLFWTRADAASAGANGRLELTVSGIRSDFLDFLGEAAREWIYEGGEACWDDWTVVAALAHGNGSTAIPVEAEIVAADPSGCRIAVDAGDLAGRTAWVFVAARCASSRMINYLLPEAAERFAETVYAPLAEAAEAAGPGVARAFFFDHPYAGFYRWREHCGDLGHSLSWSDDFGRAVAPEDLLAIVGCVGPETARRRLAVFAEHARRMHEAFFGTLRRWCDRRGFGFTGHELLSHVGQWGLRGGLGPLDPRGMPGVDHFGLDAFRTVTAVDAADYGSQLAAKLGDSVARSNGRSRCIVEQYSTGREMGRPGLAGQWDLTIERLRAQAIRHTLLGARQFLFHAVYLDDGHPWRDDGPANLRFDFPPGVNFQPWWEDLPEVFDEIARLSAFVEAGEPFRPVGLLYPLAALWQDGGTPPCADHFGWWARALAEAGIGYDVLDERDVARSALQGDELVTTGGRYGTLILPDAHVLSAAGTSSRLRSFACQGGSLVASGRLPEALAKTTVLHLPAASQATIEGFVRSLDRPRPSLRLEGAPSWTFAARHGTSWRLAAFNETAEPRMLHLDLGNDAMLAERWDPQSGAVRAFPLAPDGRIELSAQGVICLEIRPGADPRGAGPGDRPRAWVPAAMPPVVLADDWEFRAVGEDEGFVPISVTAGWERQGWPEHSGTGIYRRRLTLPRLKPDQRWDLVLDRVGETVECRIDGCSIGRRLYGEKRFALDRTGEILVDLHIRNTGANRYYAGTPFAADPPTHSGLLAPPRLVAMESR</sequence>
<dbReference type="InterPro" id="IPR029062">
    <property type="entry name" value="Class_I_gatase-like"/>
</dbReference>
<dbReference type="AlphaFoldDB" id="A0A9X1P550"/>
<dbReference type="SUPFAM" id="SSF49785">
    <property type="entry name" value="Galactose-binding domain-like"/>
    <property type="match status" value="1"/>
</dbReference>
<keyword evidence="2" id="KW-1185">Reference proteome</keyword>
<dbReference type="Gene3D" id="3.40.50.880">
    <property type="match status" value="1"/>
</dbReference>
<organism evidence="1 2">
    <name type="scientific">Jiella avicenniae</name>
    <dbReference type="NCBI Taxonomy" id="2907202"/>
    <lineage>
        <taxon>Bacteria</taxon>
        <taxon>Pseudomonadati</taxon>
        <taxon>Pseudomonadota</taxon>
        <taxon>Alphaproteobacteria</taxon>
        <taxon>Hyphomicrobiales</taxon>
        <taxon>Aurantimonadaceae</taxon>
        <taxon>Jiella</taxon>
    </lineage>
</organism>
<comment type="caution">
    <text evidence="1">The sequence shown here is derived from an EMBL/GenBank/DDBJ whole genome shotgun (WGS) entry which is preliminary data.</text>
</comment>
<evidence type="ECO:0000313" key="1">
    <source>
        <dbReference type="EMBL" id="MCE7029989.1"/>
    </source>
</evidence>
<dbReference type="InterPro" id="IPR008979">
    <property type="entry name" value="Galactose-bd-like_sf"/>
</dbReference>
<gene>
    <name evidence="1" type="ORF">LZD57_18525</name>
</gene>
<dbReference type="RefSeq" id="WP_233721023.1">
    <property type="nucleotide sequence ID" value="NZ_JAJUWU010000020.1"/>
</dbReference>
<proteinExistence type="predicted"/>
<evidence type="ECO:0000313" key="2">
    <source>
        <dbReference type="Proteomes" id="UP001139035"/>
    </source>
</evidence>
<reference evidence="1" key="1">
    <citation type="submission" date="2022-01" db="EMBL/GenBank/DDBJ databases">
        <title>Jiella avicenniae sp. nov., a novel endophytic bacterium isolated from bark of Avicennia marina.</title>
        <authorList>
            <person name="Tuo L."/>
        </authorList>
    </citation>
    <scope>NUCLEOTIDE SEQUENCE</scope>
    <source>
        <strain evidence="1">CBK1P-4</strain>
    </source>
</reference>
<protein>
    <submittedName>
        <fullName evidence="1">Carbohydrate-binding protein</fullName>
    </submittedName>
</protein>
<dbReference type="Proteomes" id="UP001139035">
    <property type="component" value="Unassembled WGS sequence"/>
</dbReference>
<dbReference type="InterPro" id="IPR053161">
    <property type="entry name" value="Ulvan_degrading_GH"/>
</dbReference>
<dbReference type="PANTHER" id="PTHR36848">
    <property type="entry name" value="DNA-BINDING PROTEIN (PUTATIVE SECRETED PROTEIN)-RELATED"/>
    <property type="match status" value="1"/>
</dbReference>
<name>A0A9X1P550_9HYPH</name>
<dbReference type="EMBL" id="JAJUWU010000020">
    <property type="protein sequence ID" value="MCE7029989.1"/>
    <property type="molecule type" value="Genomic_DNA"/>
</dbReference>
<accession>A0A9X1P550</accession>
<dbReference type="PANTHER" id="PTHR36848:SF2">
    <property type="entry name" value="SECRETED PROTEIN"/>
    <property type="match status" value="1"/>
</dbReference>
<dbReference type="Gene3D" id="2.60.120.260">
    <property type="entry name" value="Galactose-binding domain-like"/>
    <property type="match status" value="1"/>
</dbReference>